<feature type="transmembrane region" description="Helical" evidence="6">
    <location>
        <begin position="189"/>
        <end position="213"/>
    </location>
</feature>
<evidence type="ECO:0000256" key="3">
    <source>
        <dbReference type="ARBA" id="ARBA00022692"/>
    </source>
</evidence>
<dbReference type="Proteomes" id="UP000199101">
    <property type="component" value="Unassembled WGS sequence"/>
</dbReference>
<evidence type="ECO:0000256" key="6">
    <source>
        <dbReference type="SAM" id="Phobius"/>
    </source>
</evidence>
<dbReference type="GO" id="GO:0005886">
    <property type="term" value="C:plasma membrane"/>
    <property type="evidence" value="ECO:0007669"/>
    <property type="project" value="UniProtKB-SubCell"/>
</dbReference>
<dbReference type="InterPro" id="IPR022791">
    <property type="entry name" value="L-PG_synthase/AglD"/>
</dbReference>
<evidence type="ECO:0000256" key="2">
    <source>
        <dbReference type="ARBA" id="ARBA00022475"/>
    </source>
</evidence>
<reference evidence="8" key="1">
    <citation type="submission" date="2016-08" db="EMBL/GenBank/DDBJ databases">
        <authorList>
            <person name="Varghese N."/>
            <person name="Submissions Spin"/>
        </authorList>
    </citation>
    <scope>NUCLEOTIDE SEQUENCE [LARGE SCALE GENOMIC DNA]</scope>
    <source>
        <strain evidence="8">HAMBI 2975</strain>
    </source>
</reference>
<keyword evidence="3 6" id="KW-0812">Transmembrane</keyword>
<feature type="transmembrane region" description="Helical" evidence="6">
    <location>
        <begin position="252"/>
        <end position="271"/>
    </location>
</feature>
<evidence type="ECO:0000313" key="7">
    <source>
        <dbReference type="EMBL" id="SCB50990.1"/>
    </source>
</evidence>
<dbReference type="EMBL" id="FMAG01000017">
    <property type="protein sequence ID" value="SCB50990.1"/>
    <property type="molecule type" value="Genomic_DNA"/>
</dbReference>
<keyword evidence="5 6" id="KW-0472">Membrane</keyword>
<proteinExistence type="predicted"/>
<keyword evidence="2" id="KW-1003">Cell membrane</keyword>
<feature type="transmembrane region" description="Helical" evidence="6">
    <location>
        <begin position="39"/>
        <end position="63"/>
    </location>
</feature>
<organism evidence="7 8">
    <name type="scientific">Rhizobium multihospitium</name>
    <dbReference type="NCBI Taxonomy" id="410764"/>
    <lineage>
        <taxon>Bacteria</taxon>
        <taxon>Pseudomonadati</taxon>
        <taxon>Pseudomonadota</taxon>
        <taxon>Alphaproteobacteria</taxon>
        <taxon>Hyphomicrobiales</taxon>
        <taxon>Rhizobiaceae</taxon>
        <taxon>Rhizobium/Agrobacterium group</taxon>
        <taxon>Rhizobium</taxon>
    </lineage>
</organism>
<evidence type="ECO:0000256" key="5">
    <source>
        <dbReference type="ARBA" id="ARBA00023136"/>
    </source>
</evidence>
<evidence type="ECO:0000256" key="1">
    <source>
        <dbReference type="ARBA" id="ARBA00004651"/>
    </source>
</evidence>
<name>A0A1C3XFD4_9HYPH</name>
<keyword evidence="4 6" id="KW-1133">Transmembrane helix</keyword>
<gene>
    <name evidence="7" type="ORF">GA0061103_0983</name>
</gene>
<comment type="subcellular location">
    <subcellularLocation>
        <location evidence="1">Cell membrane</location>
        <topology evidence="1">Multi-pass membrane protein</topology>
    </subcellularLocation>
</comment>
<protein>
    <recommendedName>
        <fullName evidence="9">Lysylphosphatidylglycerol synthase TM region</fullName>
    </recommendedName>
</protein>
<keyword evidence="8" id="KW-1185">Reference proteome</keyword>
<dbReference type="Pfam" id="PF03706">
    <property type="entry name" value="LPG_synthase_TM"/>
    <property type="match status" value="1"/>
</dbReference>
<evidence type="ECO:0008006" key="9">
    <source>
        <dbReference type="Google" id="ProtNLM"/>
    </source>
</evidence>
<feature type="transmembrane region" description="Helical" evidence="6">
    <location>
        <begin position="156"/>
        <end position="177"/>
    </location>
</feature>
<dbReference type="STRING" id="410764.GA0061103_0983"/>
<feature type="transmembrane region" description="Helical" evidence="6">
    <location>
        <begin position="219"/>
        <end position="240"/>
    </location>
</feature>
<evidence type="ECO:0000256" key="4">
    <source>
        <dbReference type="ARBA" id="ARBA00022989"/>
    </source>
</evidence>
<dbReference type="AlphaFoldDB" id="A0A1C3XFD4"/>
<accession>A0A1C3XFD4</accession>
<feature type="transmembrane region" description="Helical" evidence="6">
    <location>
        <begin position="124"/>
        <end position="144"/>
    </location>
</feature>
<sequence>MKPVVRIVGVIVSLAAFAFVGRAIYRSLDSLQQQLVSPLFLFAVAGSIFAYAMILQLCGLAWYRLLTAIDDPSFGIGRALAIYGKTQIYKYLPSNVLHMVGRYRLARSAGASNKALAFAQIAELLTILLAAAGISALLARAVLVHALEERGIDDPTLVNVLVVGGIAVLAVGATTIVRQRMAETRRKAFVAAAVAFAIYALFFIGSGLLLAALCKSLSTASGVSELIGIGAAAWLVGFVVPGAPGGLGVRETILIAGLSAAGLPAAEATAVALGYRFVTTVGDALVATVIMLLEFKK</sequence>
<evidence type="ECO:0000313" key="8">
    <source>
        <dbReference type="Proteomes" id="UP000199101"/>
    </source>
</evidence>